<accession>A0ABT2T7V9</accession>
<keyword evidence="1" id="KW-0812">Transmembrane</keyword>
<dbReference type="EMBL" id="JAOQJX010000001">
    <property type="protein sequence ID" value="MCU6746317.1"/>
    <property type="molecule type" value="Genomic_DNA"/>
</dbReference>
<keyword evidence="3" id="KW-1185">Reference proteome</keyword>
<feature type="transmembrane region" description="Helical" evidence="1">
    <location>
        <begin position="105"/>
        <end position="125"/>
    </location>
</feature>
<sequence>MDKLKRYIIFISGLFINSVGIGMAIKADLGTSPLSSIPYILSLQFPFTLGEFTVLFSVFLIVLQLIILKRDFKWEHALQIPVSIVFGYFIDVSMNLLFFVNPQTYVMKVICMLIGCIILGVGVYMEVRANVAMLPGESLVRAIVFRWKTEFGVTKMVFDIAITVIAVLLSVIFFGKLQGIREGTIVAAFLVGFVVRFLSRKLAQPSRS</sequence>
<dbReference type="PANTHER" id="PTHR40078">
    <property type="entry name" value="INTEGRAL MEMBRANE PROTEIN-RELATED"/>
    <property type="match status" value="1"/>
</dbReference>
<keyword evidence="1" id="KW-1133">Transmembrane helix</keyword>
<feature type="transmembrane region" description="Helical" evidence="1">
    <location>
        <begin position="45"/>
        <end position="68"/>
    </location>
</feature>
<evidence type="ECO:0000313" key="3">
    <source>
        <dbReference type="Proteomes" id="UP001652394"/>
    </source>
</evidence>
<feature type="transmembrane region" description="Helical" evidence="1">
    <location>
        <begin position="7"/>
        <end position="25"/>
    </location>
</feature>
<proteinExistence type="predicted"/>
<dbReference type="InterPro" id="IPR038750">
    <property type="entry name" value="YczE/YyaS-like"/>
</dbReference>
<evidence type="ECO:0000256" key="1">
    <source>
        <dbReference type="SAM" id="Phobius"/>
    </source>
</evidence>
<evidence type="ECO:0000313" key="2">
    <source>
        <dbReference type="EMBL" id="MCU6746317.1"/>
    </source>
</evidence>
<dbReference type="RefSeq" id="WP_059070389.1">
    <property type="nucleotide sequence ID" value="NZ_JAOQJX010000001.1"/>
</dbReference>
<feature type="transmembrane region" description="Helical" evidence="1">
    <location>
        <begin position="80"/>
        <end position="99"/>
    </location>
</feature>
<feature type="transmembrane region" description="Helical" evidence="1">
    <location>
        <begin position="156"/>
        <end position="174"/>
    </location>
</feature>
<keyword evidence="1" id="KW-0472">Membrane</keyword>
<dbReference type="PANTHER" id="PTHR40078:SF1">
    <property type="entry name" value="INTEGRAL MEMBRANE PROTEIN"/>
    <property type="match status" value="1"/>
</dbReference>
<reference evidence="2 3" key="1">
    <citation type="journal article" date="2021" name="ISME Commun">
        <title>Automated analysis of genomic sequences facilitates high-throughput and comprehensive description of bacteria.</title>
        <authorList>
            <person name="Hitch T.C.A."/>
        </authorList>
    </citation>
    <scope>NUCLEOTIDE SEQUENCE [LARGE SCALE GENOMIC DNA]</scope>
    <source>
        <strain evidence="2 3">H2_18</strain>
    </source>
</reference>
<dbReference type="Pfam" id="PF19700">
    <property type="entry name" value="DUF6198"/>
    <property type="match status" value="1"/>
</dbReference>
<dbReference type="Proteomes" id="UP001652394">
    <property type="component" value="Unassembled WGS sequence"/>
</dbReference>
<feature type="transmembrane region" description="Helical" evidence="1">
    <location>
        <begin position="180"/>
        <end position="198"/>
    </location>
</feature>
<organism evidence="2 3">
    <name type="scientific">Faecalicatena acetigenes</name>
    <dbReference type="NCBI Taxonomy" id="2981790"/>
    <lineage>
        <taxon>Bacteria</taxon>
        <taxon>Bacillati</taxon>
        <taxon>Bacillota</taxon>
        <taxon>Clostridia</taxon>
        <taxon>Lachnospirales</taxon>
        <taxon>Lachnospiraceae</taxon>
        <taxon>Faecalicatena</taxon>
    </lineage>
</organism>
<comment type="caution">
    <text evidence="2">The sequence shown here is derived from an EMBL/GenBank/DDBJ whole genome shotgun (WGS) entry which is preliminary data.</text>
</comment>
<gene>
    <name evidence="2" type="ORF">OCV51_01355</name>
</gene>
<name>A0ABT2T7V9_9FIRM</name>
<protein>
    <submittedName>
        <fullName evidence="2">DUF6198 family protein</fullName>
    </submittedName>
</protein>